<sequence>MLSELDTHKWDQTINASPNHKNFSYSLFGKSFYIVGMHPKSSRIARKSPYIALVFNLNWQCEKLREMGKYDFIRTKIRERD</sequence>
<dbReference type="Pfam" id="PF08892">
    <property type="entry name" value="YqcI_YcgG"/>
    <property type="match status" value="1"/>
</dbReference>
<proteinExistence type="predicted"/>
<dbReference type="InterPro" id="IPR014988">
    <property type="entry name" value="Uncharacterised_YqcI/YcgG"/>
</dbReference>
<dbReference type="EMBL" id="JAHWDF010000007">
    <property type="protein sequence ID" value="MBW2961696.1"/>
    <property type="molecule type" value="Genomic_DNA"/>
</dbReference>
<comment type="caution">
    <text evidence="1">The sequence shown here is derived from an EMBL/GenBank/DDBJ whole genome shotgun (WGS) entry which is preliminary data.</text>
</comment>
<dbReference type="PANTHER" id="PTHR40045:SF1">
    <property type="entry name" value="YQCI_YCGG FAMILY PROTEIN"/>
    <property type="match status" value="1"/>
</dbReference>
<name>A0ABS6W1H5_9FLAO</name>
<dbReference type="PANTHER" id="PTHR40045">
    <property type="entry name" value="YCGG FAMILY PROTEIN"/>
    <property type="match status" value="1"/>
</dbReference>
<evidence type="ECO:0000313" key="2">
    <source>
        <dbReference type="Proteomes" id="UP000719267"/>
    </source>
</evidence>
<accession>A0ABS6W1H5</accession>
<dbReference type="RefSeq" id="WP_219039987.1">
    <property type="nucleotide sequence ID" value="NZ_JAHWDF010000007.1"/>
</dbReference>
<dbReference type="Proteomes" id="UP000719267">
    <property type="component" value="Unassembled WGS sequence"/>
</dbReference>
<organism evidence="1 2">
    <name type="scientific">Mesonia aestuariivivens</name>
    <dbReference type="NCBI Taxonomy" id="2796128"/>
    <lineage>
        <taxon>Bacteria</taxon>
        <taxon>Pseudomonadati</taxon>
        <taxon>Bacteroidota</taxon>
        <taxon>Flavobacteriia</taxon>
        <taxon>Flavobacteriales</taxon>
        <taxon>Flavobacteriaceae</taxon>
        <taxon>Mesonia</taxon>
    </lineage>
</organism>
<reference evidence="1 2" key="1">
    <citation type="submission" date="2021-07" db="EMBL/GenBank/DDBJ databases">
        <title>Mesonia aestuariivivens sp. nov., isolated from a tidal flat.</title>
        <authorList>
            <person name="Kim Y.-O."/>
            <person name="Yoon J.-H."/>
        </authorList>
    </citation>
    <scope>NUCLEOTIDE SEQUENCE [LARGE SCALE GENOMIC DNA]</scope>
    <source>
        <strain evidence="1 2">JHPTF-M18</strain>
    </source>
</reference>
<protein>
    <submittedName>
        <fullName evidence="1">YqcI/YcgG family protein</fullName>
    </submittedName>
</protein>
<evidence type="ECO:0000313" key="1">
    <source>
        <dbReference type="EMBL" id="MBW2961696.1"/>
    </source>
</evidence>
<keyword evidence="2" id="KW-1185">Reference proteome</keyword>
<gene>
    <name evidence="1" type="ORF">KW502_07790</name>
</gene>